<reference evidence="2 3" key="1">
    <citation type="submission" date="2020-08" db="EMBL/GenBank/DDBJ databases">
        <title>Genomic Encyclopedia of Type Strains, Phase IV (KMG-IV): sequencing the most valuable type-strain genomes for metagenomic binning, comparative biology and taxonomic classification.</title>
        <authorList>
            <person name="Goeker M."/>
        </authorList>
    </citation>
    <scope>NUCLEOTIDE SEQUENCE [LARGE SCALE GENOMIC DNA]</scope>
    <source>
        <strain evidence="2 3">DSM 103336</strain>
    </source>
</reference>
<dbReference type="AlphaFoldDB" id="A0A7W9F3D4"/>
<accession>A0A7W9F3D4</accession>
<protein>
    <submittedName>
        <fullName evidence="2">Trehalose 6-phosphate synthase</fullName>
        <ecNumber evidence="2">2.4.1.15</ecNumber>
    </submittedName>
</protein>
<dbReference type="Gene3D" id="3.40.50.2000">
    <property type="entry name" value="Glycogen Phosphorylase B"/>
    <property type="match status" value="2"/>
</dbReference>
<keyword evidence="2" id="KW-0808">Transferase</keyword>
<dbReference type="Proteomes" id="UP000546701">
    <property type="component" value="Unassembled WGS sequence"/>
</dbReference>
<comment type="similarity">
    <text evidence="1">Belongs to the glycosyltransferase 20 family.</text>
</comment>
<sequence length="457" mass="51275">MSRLVVISNRVAAPTGSHSGAQGGLAVALQAALLEHGGVWFGWSGERTDEYTGEINYTEGFGVTTATIDLEDQDIEEYYDGYANRTLWPLFHYRIDLAEYERGFADGYQRTNERFADSVRPLIGEGDAVWIQDYHMIPLGQELRKRGVKNRMGFFLHIPWPPRRLLSTLPHAAELATTLFAYDVVGFHTREWLESFQDFATKELGATLGEGGVLTLGDRTVTAIACPIGIDTTEFVEASRGVNARLAYRRMRDSADGRDMIVGVDRLDYSKGLEERFLGYERFLEEHPDQRKEVFLLQIAPPSRASVESYRKIRSTLDAMSGRINGAFADTDWVPIRYVNQGYPRDVLAGIYRAAKIGLVTPLRDGMNLVAKEYVAAQDPEDPGVLILSRFAGAAEQLTQAVLINPYSAEEMADAISMALAMPKAERIERWRALMDNIEQEDVLWWRDRFAAALMAA</sequence>
<gene>
    <name evidence="2" type="ORF">FHS99_002235</name>
</gene>
<dbReference type="CDD" id="cd03788">
    <property type="entry name" value="GT20_TPS"/>
    <property type="match status" value="1"/>
</dbReference>
<evidence type="ECO:0000313" key="3">
    <source>
        <dbReference type="Proteomes" id="UP000546701"/>
    </source>
</evidence>
<dbReference type="Pfam" id="PF00982">
    <property type="entry name" value="Glyco_transf_20"/>
    <property type="match status" value="1"/>
</dbReference>
<dbReference type="RefSeq" id="WP_157176090.1">
    <property type="nucleotide sequence ID" value="NZ_BMJP01000003.1"/>
</dbReference>
<keyword evidence="2" id="KW-0328">Glycosyltransferase</keyword>
<dbReference type="GO" id="GO:0005992">
    <property type="term" value="P:trehalose biosynthetic process"/>
    <property type="evidence" value="ECO:0007669"/>
    <property type="project" value="InterPro"/>
</dbReference>
<name>A0A7W9F3D4_9SPHN</name>
<dbReference type="InterPro" id="IPR001830">
    <property type="entry name" value="Glyco_trans_20"/>
</dbReference>
<dbReference type="GO" id="GO:0003825">
    <property type="term" value="F:alpha,alpha-trehalose-phosphate synthase (UDP-forming) activity"/>
    <property type="evidence" value="ECO:0007669"/>
    <property type="project" value="UniProtKB-EC"/>
</dbReference>
<keyword evidence="3" id="KW-1185">Reference proteome</keyword>
<dbReference type="EMBL" id="JACIJR010000005">
    <property type="protein sequence ID" value="MBB5729739.1"/>
    <property type="molecule type" value="Genomic_DNA"/>
</dbReference>
<dbReference type="OrthoDB" id="9815690at2"/>
<dbReference type="PANTHER" id="PTHR10788:SF106">
    <property type="entry name" value="BCDNA.GH08860"/>
    <property type="match status" value="1"/>
</dbReference>
<dbReference type="SUPFAM" id="SSF53756">
    <property type="entry name" value="UDP-Glycosyltransferase/glycogen phosphorylase"/>
    <property type="match status" value="1"/>
</dbReference>
<proteinExistence type="inferred from homology"/>
<evidence type="ECO:0000313" key="2">
    <source>
        <dbReference type="EMBL" id="MBB5729739.1"/>
    </source>
</evidence>
<evidence type="ECO:0000256" key="1">
    <source>
        <dbReference type="ARBA" id="ARBA00008799"/>
    </source>
</evidence>
<dbReference type="PANTHER" id="PTHR10788">
    <property type="entry name" value="TREHALOSE-6-PHOSPHATE SYNTHASE"/>
    <property type="match status" value="1"/>
</dbReference>
<comment type="caution">
    <text evidence="2">The sequence shown here is derived from an EMBL/GenBank/DDBJ whole genome shotgun (WGS) entry which is preliminary data.</text>
</comment>
<organism evidence="2 3">
    <name type="scientific">Sphingomonas prati</name>
    <dbReference type="NCBI Taxonomy" id="1843237"/>
    <lineage>
        <taxon>Bacteria</taxon>
        <taxon>Pseudomonadati</taxon>
        <taxon>Pseudomonadota</taxon>
        <taxon>Alphaproteobacteria</taxon>
        <taxon>Sphingomonadales</taxon>
        <taxon>Sphingomonadaceae</taxon>
        <taxon>Sphingomonas</taxon>
    </lineage>
</organism>
<dbReference type="EC" id="2.4.1.15" evidence="2"/>